<proteinExistence type="predicted"/>
<protein>
    <submittedName>
        <fullName evidence="3">Uncharacterized protein</fullName>
    </submittedName>
</protein>
<evidence type="ECO:0000256" key="2">
    <source>
        <dbReference type="ARBA" id="ARBA00023002"/>
    </source>
</evidence>
<dbReference type="InterPro" id="IPR036291">
    <property type="entry name" value="NAD(P)-bd_dom_sf"/>
</dbReference>
<name>A0AAF0UV70_SOLVR</name>
<dbReference type="Proteomes" id="UP001234989">
    <property type="component" value="Chromosome 10"/>
</dbReference>
<evidence type="ECO:0000313" key="4">
    <source>
        <dbReference type="Proteomes" id="UP001234989"/>
    </source>
</evidence>
<gene>
    <name evidence="3" type="ORF">MTR67_046050</name>
</gene>
<reference evidence="3" key="1">
    <citation type="submission" date="2023-08" db="EMBL/GenBank/DDBJ databases">
        <title>A de novo genome assembly of Solanum verrucosum Schlechtendal, a Mexican diploid species geographically isolated from the other diploid A-genome species in potato relatives.</title>
        <authorList>
            <person name="Hosaka K."/>
        </authorList>
    </citation>
    <scope>NUCLEOTIDE SEQUENCE</scope>
    <source>
        <tissue evidence="3">Young leaves</tissue>
    </source>
</reference>
<keyword evidence="4" id="KW-1185">Reference proteome</keyword>
<dbReference type="PANTHER" id="PTHR10366">
    <property type="entry name" value="NAD DEPENDENT EPIMERASE/DEHYDRATASE"/>
    <property type="match status" value="1"/>
</dbReference>
<dbReference type="InterPro" id="IPR050425">
    <property type="entry name" value="NAD(P)_dehydrat-like"/>
</dbReference>
<sequence>MYLYIWHIKACLDSKTIKRVIYTYSDGALCFNEESPDIVDENWWSDTNFIKKLKPSGVFYCISKTLTENEALNFAQKNNLDLVCVNHAWVFGPFVTPQCPILVLRHMTKAFKFPRLSSKKLLDDGFKYKYDLGDMYDGAIASCK</sequence>
<dbReference type="EMBL" id="CP133621">
    <property type="protein sequence ID" value="WMV52665.1"/>
    <property type="molecule type" value="Genomic_DNA"/>
</dbReference>
<keyword evidence="2" id="KW-0560">Oxidoreductase</keyword>
<evidence type="ECO:0000313" key="3">
    <source>
        <dbReference type="EMBL" id="WMV52665.1"/>
    </source>
</evidence>
<dbReference type="SUPFAM" id="SSF51735">
    <property type="entry name" value="NAD(P)-binding Rossmann-fold domains"/>
    <property type="match status" value="1"/>
</dbReference>
<dbReference type="PANTHER" id="PTHR10366:SF701">
    <property type="entry name" value="VESTITONE REDUCTASE-LIKE ISOFORM X1"/>
    <property type="match status" value="1"/>
</dbReference>
<evidence type="ECO:0000256" key="1">
    <source>
        <dbReference type="ARBA" id="ARBA00022857"/>
    </source>
</evidence>
<organism evidence="3 4">
    <name type="scientific">Solanum verrucosum</name>
    <dbReference type="NCBI Taxonomy" id="315347"/>
    <lineage>
        <taxon>Eukaryota</taxon>
        <taxon>Viridiplantae</taxon>
        <taxon>Streptophyta</taxon>
        <taxon>Embryophyta</taxon>
        <taxon>Tracheophyta</taxon>
        <taxon>Spermatophyta</taxon>
        <taxon>Magnoliopsida</taxon>
        <taxon>eudicotyledons</taxon>
        <taxon>Gunneridae</taxon>
        <taxon>Pentapetalae</taxon>
        <taxon>asterids</taxon>
        <taxon>lamiids</taxon>
        <taxon>Solanales</taxon>
        <taxon>Solanaceae</taxon>
        <taxon>Solanoideae</taxon>
        <taxon>Solaneae</taxon>
        <taxon>Solanum</taxon>
    </lineage>
</organism>
<dbReference type="GO" id="GO:0016616">
    <property type="term" value="F:oxidoreductase activity, acting on the CH-OH group of donors, NAD or NADP as acceptor"/>
    <property type="evidence" value="ECO:0007669"/>
    <property type="project" value="TreeGrafter"/>
</dbReference>
<keyword evidence="1" id="KW-0521">NADP</keyword>
<accession>A0AAF0UV70</accession>
<dbReference type="Gene3D" id="3.40.50.720">
    <property type="entry name" value="NAD(P)-binding Rossmann-like Domain"/>
    <property type="match status" value="1"/>
</dbReference>
<dbReference type="AlphaFoldDB" id="A0AAF0UV70"/>